<dbReference type="OrthoDB" id="5515706at2"/>
<dbReference type="Proteomes" id="UP000032803">
    <property type="component" value="Chromosome I"/>
</dbReference>
<keyword evidence="1" id="KW-0472">Membrane</keyword>
<feature type="domain" description="Phosphodiester glycosidase" evidence="2">
    <location>
        <begin position="95"/>
        <end position="255"/>
    </location>
</feature>
<keyword evidence="1" id="KW-0812">Transmembrane</keyword>
<evidence type="ECO:0000313" key="4">
    <source>
        <dbReference type="Proteomes" id="UP000032803"/>
    </source>
</evidence>
<dbReference type="RefSeq" id="WP_045106487.1">
    <property type="nucleotide sequence ID" value="NZ_LN681225.1"/>
</dbReference>
<dbReference type="STRING" id="449.LHA_2234"/>
<feature type="transmembrane region" description="Helical" evidence="1">
    <location>
        <begin position="12"/>
        <end position="32"/>
    </location>
</feature>
<sequence length="259" mass="28762">MSRQTITSTKSPARIIQFFVLLIALVFINHVLNAGGWRKLAPGIDYQDLDGNLLTPWSHIHAFRINLKENRLSVITASDLSKEHASVDEYAQHSQALITINGGFFDNNYKPLGLRIGNKRQKAPLKNISWWGIFYIKNQKPYLTNVSQLRSNSQIDFAVQSGPRLLVNSRIPPLKPGRAERSALGITHDGRVIILVTDNLPLSTTELAQLMKAPPLNCQNALNLDGGSSSQLKAQLASFQLEVHGFSNVSDAIIVKPRH</sequence>
<dbReference type="KEGG" id="lha:LHA_2234"/>
<accession>A0A0A8UQV7</accession>
<dbReference type="PATRIC" id="fig|449.7.peg.227"/>
<protein>
    <recommendedName>
        <fullName evidence="2">Phosphodiester glycosidase domain-containing protein</fullName>
    </recommendedName>
</protein>
<dbReference type="HOGENOM" id="CLU_076857_0_0_6"/>
<evidence type="ECO:0000259" key="2">
    <source>
        <dbReference type="Pfam" id="PF09992"/>
    </source>
</evidence>
<dbReference type="PANTHER" id="PTHR40446:SF2">
    <property type="entry name" value="N-ACETYLGLUCOSAMINE-1-PHOSPHODIESTER ALPHA-N-ACETYLGLUCOSAMINIDASE"/>
    <property type="match status" value="1"/>
</dbReference>
<dbReference type="Pfam" id="PF09992">
    <property type="entry name" value="NAGPA"/>
    <property type="match status" value="1"/>
</dbReference>
<dbReference type="AlphaFoldDB" id="A0A0A8UQV7"/>
<gene>
    <name evidence="3" type="ORF">LHA_2234</name>
</gene>
<keyword evidence="1" id="KW-1133">Transmembrane helix</keyword>
<organism evidence="3 4">
    <name type="scientific">Legionella hackeliae</name>
    <dbReference type="NCBI Taxonomy" id="449"/>
    <lineage>
        <taxon>Bacteria</taxon>
        <taxon>Pseudomonadati</taxon>
        <taxon>Pseudomonadota</taxon>
        <taxon>Gammaproteobacteria</taxon>
        <taxon>Legionellales</taxon>
        <taxon>Legionellaceae</taxon>
        <taxon>Legionella</taxon>
    </lineage>
</organism>
<keyword evidence="4" id="KW-1185">Reference proteome</keyword>
<dbReference type="InterPro" id="IPR018711">
    <property type="entry name" value="NAGPA"/>
</dbReference>
<dbReference type="EMBL" id="LN681225">
    <property type="protein sequence ID" value="CEK11255.1"/>
    <property type="molecule type" value="Genomic_DNA"/>
</dbReference>
<reference evidence="4" key="1">
    <citation type="submission" date="2014-09" db="EMBL/GenBank/DDBJ databases">
        <authorList>
            <person name="Gomez-Valero L."/>
        </authorList>
    </citation>
    <scope>NUCLEOTIDE SEQUENCE [LARGE SCALE GENOMIC DNA]</scope>
    <source>
        <strain evidence="4">ATCC35250</strain>
    </source>
</reference>
<evidence type="ECO:0000256" key="1">
    <source>
        <dbReference type="SAM" id="Phobius"/>
    </source>
</evidence>
<proteinExistence type="predicted"/>
<dbReference type="PANTHER" id="PTHR40446">
    <property type="entry name" value="N-ACETYLGLUCOSAMINE-1-PHOSPHODIESTER ALPHA-N-ACETYLGLUCOSAMINIDASE"/>
    <property type="match status" value="1"/>
</dbReference>
<name>A0A0A8UQV7_LEGHA</name>
<evidence type="ECO:0000313" key="3">
    <source>
        <dbReference type="EMBL" id="CEK11255.1"/>
    </source>
</evidence>